<evidence type="ECO:0000313" key="2">
    <source>
        <dbReference type="EMBL" id="KAK9081362.1"/>
    </source>
</evidence>
<gene>
    <name evidence="2" type="ORF">Syun_031141</name>
</gene>
<comment type="caution">
    <text evidence="2">The sequence shown here is derived from an EMBL/GenBank/DDBJ whole genome shotgun (WGS) entry which is preliminary data.</text>
</comment>
<feature type="transmembrane region" description="Helical" evidence="1">
    <location>
        <begin position="66"/>
        <end position="87"/>
    </location>
</feature>
<dbReference type="PANTHER" id="PTHR35307">
    <property type="entry name" value="PROTEIN, PUTATIVE-RELATED"/>
    <property type="match status" value="1"/>
</dbReference>
<name>A0AAP0DZ56_9MAGN</name>
<evidence type="ECO:0000313" key="3">
    <source>
        <dbReference type="Proteomes" id="UP001420932"/>
    </source>
</evidence>
<accession>A0AAP0DZ56</accession>
<reference evidence="2 3" key="1">
    <citation type="submission" date="2024-01" db="EMBL/GenBank/DDBJ databases">
        <title>Genome assemblies of Stephania.</title>
        <authorList>
            <person name="Yang L."/>
        </authorList>
    </citation>
    <scope>NUCLEOTIDE SEQUENCE [LARGE SCALE GENOMIC DNA]</scope>
    <source>
        <strain evidence="2">YNDBR</strain>
        <tissue evidence="2">Leaf</tissue>
    </source>
</reference>
<proteinExistence type="predicted"/>
<feature type="transmembrane region" description="Helical" evidence="1">
    <location>
        <begin position="134"/>
        <end position="155"/>
    </location>
</feature>
<dbReference type="EMBL" id="JBBNAF010000055">
    <property type="protein sequence ID" value="KAK9081362.1"/>
    <property type="molecule type" value="Genomic_DNA"/>
</dbReference>
<feature type="transmembrane region" description="Helical" evidence="1">
    <location>
        <begin position="167"/>
        <end position="189"/>
    </location>
</feature>
<organism evidence="2 3">
    <name type="scientific">Stephania yunnanensis</name>
    <dbReference type="NCBI Taxonomy" id="152371"/>
    <lineage>
        <taxon>Eukaryota</taxon>
        <taxon>Viridiplantae</taxon>
        <taxon>Streptophyta</taxon>
        <taxon>Embryophyta</taxon>
        <taxon>Tracheophyta</taxon>
        <taxon>Spermatophyta</taxon>
        <taxon>Magnoliopsida</taxon>
        <taxon>Ranunculales</taxon>
        <taxon>Menispermaceae</taxon>
        <taxon>Menispermoideae</taxon>
        <taxon>Cissampelideae</taxon>
        <taxon>Stephania</taxon>
    </lineage>
</organism>
<keyword evidence="3" id="KW-1185">Reference proteome</keyword>
<keyword evidence="1" id="KW-1133">Transmembrane helix</keyword>
<dbReference type="Proteomes" id="UP001420932">
    <property type="component" value="Unassembled WGS sequence"/>
</dbReference>
<dbReference type="PANTHER" id="PTHR35307:SF6">
    <property type="entry name" value="TRANSMEMBRANE PROTEIN"/>
    <property type="match status" value="1"/>
</dbReference>
<sequence length="582" mass="66341">MPSACDQLSKLCGTTFICIYIGFSRPFVESEDFTNFASLTVLVITVTVNIALQINSGAIFLFKAEHVLNLVLMSLLIGVTGCVRSSLPECFCESFRKAVKHMPRNVHTLKRCYTFSYIANPQLLCYRYSPSATVGALCTFCCVVLLQAAIRAYSFDHEVKPASDYKWSIWAVVGLQILTIIVGTLAVVLRCLMLASQMHSFFNAAAIKEKRILEGLNIFSLAQRNWSLYSRLLNHSRSIFRIFRMLEHASNSLLYVTRIWADCVNELIIIAIRLVRECFAWRMRKNERSGGDDGVETMVMLRKEFDGNLERIGTLPIPDFYSDYLLGKSMTDMEMCIKKHSTYSLHSLFTFLGRSAHDSVELSNKISQDSDEFLLLVCLVRMADLLVPTIRSASMVCALDQAFEIIVFIHEKTKSLTASNYMKINVARDIWMSRGVKDNWFQTDIFRLVKNRRCTNHFWDQVRGVIEVHNIIDIIGEPRILDIISSTNECTEELYDRMEKLFVELLHYFIDQLPDAVFNGLRDGVPAAQFEKNVQISMKFVARLGLLESMESSRFFSNNIKSFMTADAAEKGNESRSKDSLV</sequence>
<dbReference type="AlphaFoldDB" id="A0AAP0DZ56"/>
<feature type="transmembrane region" description="Helical" evidence="1">
    <location>
        <begin position="33"/>
        <end position="54"/>
    </location>
</feature>
<evidence type="ECO:0000256" key="1">
    <source>
        <dbReference type="SAM" id="Phobius"/>
    </source>
</evidence>
<protein>
    <submittedName>
        <fullName evidence="2">Uncharacterized protein</fullName>
    </submittedName>
</protein>
<keyword evidence="1" id="KW-0472">Membrane</keyword>
<keyword evidence="1" id="KW-0812">Transmembrane</keyword>